<proteinExistence type="evidence at transcript level"/>
<dbReference type="EMBL" id="EF086408">
    <property type="protein sequence ID" value="ABK25671.1"/>
    <property type="molecule type" value="mRNA"/>
</dbReference>
<protein>
    <submittedName>
        <fullName evidence="1">Uncharacterized protein</fullName>
    </submittedName>
</protein>
<organism evidence="1">
    <name type="scientific">Picea sitchensis</name>
    <name type="common">Sitka spruce</name>
    <name type="synonym">Pinus sitchensis</name>
    <dbReference type="NCBI Taxonomy" id="3332"/>
    <lineage>
        <taxon>Eukaryota</taxon>
        <taxon>Viridiplantae</taxon>
        <taxon>Streptophyta</taxon>
        <taxon>Embryophyta</taxon>
        <taxon>Tracheophyta</taxon>
        <taxon>Spermatophyta</taxon>
        <taxon>Pinopsida</taxon>
        <taxon>Pinidae</taxon>
        <taxon>Conifers I</taxon>
        <taxon>Pinales</taxon>
        <taxon>Pinaceae</taxon>
        <taxon>Picea</taxon>
    </lineage>
</organism>
<name>A9NYG0_PICSI</name>
<reference evidence="1" key="1">
    <citation type="journal article" date="2008" name="BMC Genomics">
        <title>A conifer genomics resource of 200,000 spruce (Picea spp.) ESTs and 6,464 high-quality, sequence-finished full-length cDNAs for Sitka spruce (Picea sitchensis).</title>
        <authorList>
            <person name="Ralph S.G."/>
            <person name="Chun H.J."/>
            <person name="Kolosova N."/>
            <person name="Cooper D."/>
            <person name="Oddy C."/>
            <person name="Ritland C.E."/>
            <person name="Kirkpatrick R."/>
            <person name="Moore R."/>
            <person name="Barber S."/>
            <person name="Holt R.A."/>
            <person name="Jones S.J."/>
            <person name="Marra M.A."/>
            <person name="Douglas C.J."/>
            <person name="Ritland K."/>
            <person name="Bohlmann J."/>
        </authorList>
    </citation>
    <scope>NUCLEOTIDE SEQUENCE</scope>
    <source>
        <tissue evidence="1">Bark</tissue>
    </source>
</reference>
<evidence type="ECO:0000313" key="1">
    <source>
        <dbReference type="EMBL" id="ABK25671.1"/>
    </source>
</evidence>
<accession>A9NYG0</accession>
<dbReference type="AlphaFoldDB" id="A9NYG0"/>
<sequence length="78" mass="9646">MKKIDAHSVRVKKYYLRRKCLRLQLRRECKMVKRLLSKGKQMKRPTQLLVTLYLWFNKRSIPNSREREMISLLSILYY</sequence>